<dbReference type="Proteomes" id="UP001223072">
    <property type="component" value="Unassembled WGS sequence"/>
</dbReference>
<dbReference type="InterPro" id="IPR048666">
    <property type="entry name" value="RedAm-like_C"/>
</dbReference>
<protein>
    <submittedName>
        <fullName evidence="5">3-hydroxyisobutyrate dehydrogenase-like beta-hydroxyacid dehydrogenase</fullName>
    </submittedName>
</protein>
<dbReference type="InterPro" id="IPR013328">
    <property type="entry name" value="6PGD_dom2"/>
</dbReference>
<evidence type="ECO:0000313" key="5">
    <source>
        <dbReference type="EMBL" id="MDQ0932821.1"/>
    </source>
</evidence>
<evidence type="ECO:0000259" key="4">
    <source>
        <dbReference type="Pfam" id="PF21761"/>
    </source>
</evidence>
<feature type="domain" description="6-phosphogluconate dehydrogenase NADP-binding" evidence="3">
    <location>
        <begin position="9"/>
        <end position="163"/>
    </location>
</feature>
<evidence type="ECO:0000256" key="1">
    <source>
        <dbReference type="ARBA" id="ARBA00009080"/>
    </source>
</evidence>
<gene>
    <name evidence="5" type="ORF">QFZ49_002751</name>
</gene>
<dbReference type="Gene3D" id="3.40.50.720">
    <property type="entry name" value="NAD(P)-binding Rossmann-like Domain"/>
    <property type="match status" value="1"/>
</dbReference>
<evidence type="ECO:0000256" key="2">
    <source>
        <dbReference type="ARBA" id="ARBA00023002"/>
    </source>
</evidence>
<dbReference type="EMBL" id="JAUSZS010000003">
    <property type="protein sequence ID" value="MDQ0932821.1"/>
    <property type="molecule type" value="Genomic_DNA"/>
</dbReference>
<keyword evidence="6" id="KW-1185">Reference proteome</keyword>
<dbReference type="SUPFAM" id="SSF51735">
    <property type="entry name" value="NAD(P)-binding Rossmann-fold domains"/>
    <property type="match status" value="1"/>
</dbReference>
<accession>A0ABU0RLG2</accession>
<dbReference type="PANTHER" id="PTHR43580">
    <property type="entry name" value="OXIDOREDUCTASE GLYR1-RELATED"/>
    <property type="match status" value="1"/>
</dbReference>
<sequence>MSNTDQDPVTVLGLGMMGAALAAAFVKNGNRTTVWNRSATKAAPLVARGAVFAPGIKEAIAAGPVIVACVSTYEVLNELFADAAAELKGKVVINLTSGTPEDARAAAVWAEQNGVRYLDGAIMAVPQMIGLPQALIFYGGSQELFAEHEELLKPLAGMGVYLGEDTGVPMIYDLGLLSLLWSSLAGYFHAVALVQSAGVSAEAFTPFAATWIEHVITPAIPQSAQEIDSAGFETEISSLNVNKAAIEHLVATSKQLGINSDFSASIHALIERRVAQGFGNHSLASLVEAFKQG</sequence>
<feature type="domain" description="NADPH-dependent reductive aminase-like C-terminal" evidence="4">
    <location>
        <begin position="165"/>
        <end position="291"/>
    </location>
</feature>
<dbReference type="InterPro" id="IPR036291">
    <property type="entry name" value="NAD(P)-bd_dom_sf"/>
</dbReference>
<evidence type="ECO:0000313" key="6">
    <source>
        <dbReference type="Proteomes" id="UP001223072"/>
    </source>
</evidence>
<organism evidence="5 6">
    <name type="scientific">Streptomyces turgidiscabies</name>
    <dbReference type="NCBI Taxonomy" id="85558"/>
    <lineage>
        <taxon>Bacteria</taxon>
        <taxon>Bacillati</taxon>
        <taxon>Actinomycetota</taxon>
        <taxon>Actinomycetes</taxon>
        <taxon>Kitasatosporales</taxon>
        <taxon>Streptomycetaceae</taxon>
        <taxon>Streptomyces</taxon>
    </lineage>
</organism>
<reference evidence="5 6" key="1">
    <citation type="submission" date="2023-07" db="EMBL/GenBank/DDBJ databases">
        <title>Comparative genomics of wheat-associated soil bacteria to identify genetic determinants of phenazine resistance.</title>
        <authorList>
            <person name="Mouncey N."/>
        </authorList>
    </citation>
    <scope>NUCLEOTIDE SEQUENCE [LARGE SCALE GENOMIC DNA]</scope>
    <source>
        <strain evidence="5 6">W2I16</strain>
    </source>
</reference>
<name>A0ABU0RLG2_9ACTN</name>
<dbReference type="Pfam" id="PF03446">
    <property type="entry name" value="NAD_binding_2"/>
    <property type="match status" value="1"/>
</dbReference>
<evidence type="ECO:0000259" key="3">
    <source>
        <dbReference type="Pfam" id="PF03446"/>
    </source>
</evidence>
<dbReference type="PANTHER" id="PTHR43580:SF2">
    <property type="entry name" value="CYTOKINE-LIKE NUCLEAR FACTOR N-PAC"/>
    <property type="match status" value="1"/>
</dbReference>
<dbReference type="Gene3D" id="1.10.1040.10">
    <property type="entry name" value="N-(1-d-carboxylethyl)-l-norvaline Dehydrogenase, domain 2"/>
    <property type="match status" value="1"/>
</dbReference>
<proteinExistence type="inferred from homology"/>
<dbReference type="InterPro" id="IPR051265">
    <property type="entry name" value="HIBADH-related_NP60_sf"/>
</dbReference>
<comment type="caution">
    <text evidence="5">The sequence shown here is derived from an EMBL/GenBank/DDBJ whole genome shotgun (WGS) entry which is preliminary data.</text>
</comment>
<dbReference type="Pfam" id="PF21761">
    <property type="entry name" value="RedAm-like_C"/>
    <property type="match status" value="1"/>
</dbReference>
<dbReference type="InterPro" id="IPR006115">
    <property type="entry name" value="6PGDH_NADP-bd"/>
</dbReference>
<dbReference type="InterPro" id="IPR015815">
    <property type="entry name" value="HIBADH-related"/>
</dbReference>
<comment type="similarity">
    <text evidence="1">Belongs to the HIBADH-related family.</text>
</comment>
<dbReference type="RefSeq" id="WP_307626686.1">
    <property type="nucleotide sequence ID" value="NZ_JAUSZS010000003.1"/>
</dbReference>
<dbReference type="PIRSF" id="PIRSF000103">
    <property type="entry name" value="HIBADH"/>
    <property type="match status" value="1"/>
</dbReference>
<keyword evidence="2" id="KW-0560">Oxidoreductase</keyword>